<comment type="pathway">
    <text evidence="3">Isoprenoid biosynthesis; isopentenyl diphosphate biosynthesis via DXP pathway; isopentenyl diphosphate from 1-deoxy-D-xylulose 5-phosphate: step 2/6.</text>
</comment>
<dbReference type="HOGENOM" id="CLU_061281_2_2_10"/>
<accession>F2IHE2</accession>
<dbReference type="InterPro" id="IPR029044">
    <property type="entry name" value="Nucleotide-diphossugar_trans"/>
</dbReference>
<dbReference type="InterPro" id="IPR001228">
    <property type="entry name" value="IspD"/>
</dbReference>
<organism evidence="4 5">
    <name type="scientific">Fluviicola taffensis (strain DSM 16823 / NCIMB 13979 / RW262)</name>
    <dbReference type="NCBI Taxonomy" id="755732"/>
    <lineage>
        <taxon>Bacteria</taxon>
        <taxon>Pseudomonadati</taxon>
        <taxon>Bacteroidota</taxon>
        <taxon>Flavobacteriia</taxon>
        <taxon>Flavobacteriales</taxon>
        <taxon>Crocinitomicaceae</taxon>
        <taxon>Fluviicola</taxon>
    </lineage>
</organism>
<evidence type="ECO:0000256" key="1">
    <source>
        <dbReference type="ARBA" id="ARBA00022679"/>
    </source>
</evidence>
<dbReference type="eggNOG" id="COG1211">
    <property type="taxonomic scope" value="Bacteria"/>
</dbReference>
<evidence type="ECO:0000256" key="2">
    <source>
        <dbReference type="ARBA" id="ARBA00022695"/>
    </source>
</evidence>
<feature type="site" description="Transition state stabilizer" evidence="3">
    <location>
        <position position="14"/>
    </location>
</feature>
<dbReference type="PANTHER" id="PTHR32125">
    <property type="entry name" value="2-C-METHYL-D-ERYTHRITOL 4-PHOSPHATE CYTIDYLYLTRANSFERASE, CHLOROPLASTIC"/>
    <property type="match status" value="1"/>
</dbReference>
<dbReference type="Proteomes" id="UP000007463">
    <property type="component" value="Chromosome"/>
</dbReference>
<dbReference type="RefSeq" id="WP_013686477.1">
    <property type="nucleotide sequence ID" value="NC_015321.1"/>
</dbReference>
<keyword evidence="5" id="KW-1185">Reference proteome</keyword>
<protein>
    <recommendedName>
        <fullName evidence="3">2-C-methyl-D-erythritol 4-phosphate cytidylyltransferase</fullName>
        <ecNumber evidence="3">2.7.7.60</ecNumber>
    </recommendedName>
    <alternativeName>
        <fullName evidence="3">4-diphosphocytidyl-2C-methyl-D-erythritol synthase</fullName>
    </alternativeName>
    <alternativeName>
        <fullName evidence="3">MEP cytidylyltransferase</fullName>
        <shortName evidence="3">MCT</shortName>
    </alternativeName>
</protein>
<keyword evidence="2 3" id="KW-0548">Nucleotidyltransferase</keyword>
<dbReference type="EMBL" id="CP002542">
    <property type="protein sequence ID" value="AEA43707.1"/>
    <property type="molecule type" value="Genomic_DNA"/>
</dbReference>
<dbReference type="KEGG" id="fte:Fluta_1715"/>
<gene>
    <name evidence="3" type="primary">ispD</name>
    <name evidence="4" type="ordered locus">Fluta_1715</name>
</gene>
<dbReference type="STRING" id="755732.Fluta_1715"/>
<keyword evidence="3" id="KW-0414">Isoprene biosynthesis</keyword>
<evidence type="ECO:0000256" key="3">
    <source>
        <dbReference type="HAMAP-Rule" id="MF_00108"/>
    </source>
</evidence>
<reference evidence="4 5" key="1">
    <citation type="journal article" date="2011" name="Stand. Genomic Sci.">
        <title>Complete genome sequence of the gliding freshwater bacterium Fluviicola taffensis type strain (RW262).</title>
        <authorList>
            <person name="Woyke T."/>
            <person name="Chertkov O."/>
            <person name="Lapidus A."/>
            <person name="Nolan M."/>
            <person name="Lucas S."/>
            <person name="Del Rio T.G."/>
            <person name="Tice H."/>
            <person name="Cheng J.F."/>
            <person name="Tapia R."/>
            <person name="Han C."/>
            <person name="Goodwin L."/>
            <person name="Pitluck S."/>
            <person name="Liolios K."/>
            <person name="Pagani I."/>
            <person name="Ivanova N."/>
            <person name="Huntemann M."/>
            <person name="Mavromatis K."/>
            <person name="Mikhailova N."/>
            <person name="Pati A."/>
            <person name="Chen A."/>
            <person name="Palaniappan K."/>
            <person name="Land M."/>
            <person name="Hauser L."/>
            <person name="Brambilla E.M."/>
            <person name="Rohde M."/>
            <person name="Mwirichia R."/>
            <person name="Sikorski J."/>
            <person name="Tindall B.J."/>
            <person name="Goker M."/>
            <person name="Bristow J."/>
            <person name="Eisen J.A."/>
            <person name="Markowitz V."/>
            <person name="Hugenholtz P."/>
            <person name="Klenk H.P."/>
            <person name="Kyrpides N.C."/>
        </authorList>
    </citation>
    <scope>NUCLEOTIDE SEQUENCE [LARGE SCALE GENOMIC DNA]</scope>
    <source>
        <strain evidence="5">DSM 16823 / RW262 / RW262</strain>
    </source>
</reference>
<dbReference type="FunFam" id="3.90.550.10:FF:000003">
    <property type="entry name" value="2-C-methyl-D-erythritol 4-phosphate cytidylyltransferase"/>
    <property type="match status" value="1"/>
</dbReference>
<dbReference type="InterPro" id="IPR034683">
    <property type="entry name" value="IspD/TarI"/>
</dbReference>
<comment type="catalytic activity">
    <reaction evidence="3">
        <text>2-C-methyl-D-erythritol 4-phosphate + CTP + H(+) = 4-CDP-2-C-methyl-D-erythritol + diphosphate</text>
        <dbReference type="Rhea" id="RHEA:13429"/>
        <dbReference type="ChEBI" id="CHEBI:15378"/>
        <dbReference type="ChEBI" id="CHEBI:33019"/>
        <dbReference type="ChEBI" id="CHEBI:37563"/>
        <dbReference type="ChEBI" id="CHEBI:57823"/>
        <dbReference type="ChEBI" id="CHEBI:58262"/>
        <dbReference type="EC" id="2.7.7.60"/>
    </reaction>
</comment>
<dbReference type="HAMAP" id="MF_00108">
    <property type="entry name" value="IspD"/>
    <property type="match status" value="1"/>
</dbReference>
<dbReference type="AlphaFoldDB" id="F2IHE2"/>
<comment type="function">
    <text evidence="3">Catalyzes the formation of 4-diphosphocytidyl-2-C-methyl-D-erythritol from CTP and 2-C-methyl-D-erythritol 4-phosphate (MEP).</text>
</comment>
<sequence>MLTFIITAGGIGKRMGGLIPKQFLLLNDKPILMHTIERIHAFDTSAQLIVTLPADYLKDWTEMCEKYVFQIKHEIISGGEERFDSIKNALEKATGDWIAVHDGVRPFVSQGVLTQLLLEVKKHRAVIPVIPVKESLRLVEGESSVAVPRSHYQIVQTPQIFEAKLLKKAYEQKYAATFTDDASVVESIGARIHLVSGNEENVKITNLLDLSVATIILKNWGTKSD</sequence>
<evidence type="ECO:0000313" key="5">
    <source>
        <dbReference type="Proteomes" id="UP000007463"/>
    </source>
</evidence>
<feature type="site" description="Positions MEP for the nucleophilic attack" evidence="3">
    <location>
        <position position="149"/>
    </location>
</feature>
<dbReference type="CDD" id="cd02516">
    <property type="entry name" value="CDP-ME_synthetase"/>
    <property type="match status" value="1"/>
</dbReference>
<dbReference type="InterPro" id="IPR050088">
    <property type="entry name" value="IspD/TarI_cytidylyltransf_bact"/>
</dbReference>
<proteinExistence type="inferred from homology"/>
<dbReference type="PANTHER" id="PTHR32125:SF4">
    <property type="entry name" value="2-C-METHYL-D-ERYTHRITOL 4-PHOSPHATE CYTIDYLYLTRANSFERASE, CHLOROPLASTIC"/>
    <property type="match status" value="1"/>
</dbReference>
<dbReference type="NCBIfam" id="NF001186">
    <property type="entry name" value="PRK00155.2-3"/>
    <property type="match status" value="1"/>
</dbReference>
<dbReference type="GO" id="GO:0050518">
    <property type="term" value="F:2-C-methyl-D-erythritol 4-phosphate cytidylyltransferase activity"/>
    <property type="evidence" value="ECO:0007669"/>
    <property type="project" value="UniProtKB-UniRule"/>
</dbReference>
<evidence type="ECO:0000313" key="4">
    <source>
        <dbReference type="EMBL" id="AEA43707.1"/>
    </source>
</evidence>
<dbReference type="SUPFAM" id="SSF53448">
    <property type="entry name" value="Nucleotide-diphospho-sugar transferases"/>
    <property type="match status" value="1"/>
</dbReference>
<dbReference type="UniPathway" id="UPA00056">
    <property type="reaction ID" value="UER00093"/>
</dbReference>
<name>F2IHE2_FLUTR</name>
<feature type="site" description="Positions MEP for the nucleophilic attack" evidence="3">
    <location>
        <position position="203"/>
    </location>
</feature>
<dbReference type="Gene3D" id="3.90.550.10">
    <property type="entry name" value="Spore Coat Polysaccharide Biosynthesis Protein SpsA, Chain A"/>
    <property type="match status" value="1"/>
</dbReference>
<feature type="site" description="Transition state stabilizer" evidence="3">
    <location>
        <position position="21"/>
    </location>
</feature>
<reference evidence="5" key="2">
    <citation type="submission" date="2011-02" db="EMBL/GenBank/DDBJ databases">
        <title>The complete genome of Fluviicola taffensis DSM 16823.</title>
        <authorList>
            <consortium name="US DOE Joint Genome Institute (JGI-PGF)"/>
            <person name="Lucas S."/>
            <person name="Copeland A."/>
            <person name="Lapidus A."/>
            <person name="Bruce D."/>
            <person name="Goodwin L."/>
            <person name="Pitluck S."/>
            <person name="Kyrpides N."/>
            <person name="Mavromatis K."/>
            <person name="Ivanova N."/>
            <person name="Mikhailova N."/>
            <person name="Pagani I."/>
            <person name="Chertkov O."/>
            <person name="Detter J.C."/>
            <person name="Han C."/>
            <person name="Tapia R."/>
            <person name="Land M."/>
            <person name="Hauser L."/>
            <person name="Markowitz V."/>
            <person name="Cheng J.-F."/>
            <person name="Hugenholtz P."/>
            <person name="Woyke T."/>
            <person name="Wu D."/>
            <person name="Tindall B."/>
            <person name="Pomrenke H.G."/>
            <person name="Brambilla E."/>
            <person name="Klenk H.-P."/>
            <person name="Eisen J.A."/>
        </authorList>
    </citation>
    <scope>NUCLEOTIDE SEQUENCE [LARGE SCALE GENOMIC DNA]</scope>
    <source>
        <strain evidence="5">DSM 16823 / RW262 / RW262</strain>
    </source>
</reference>
<dbReference type="GO" id="GO:0019288">
    <property type="term" value="P:isopentenyl diphosphate biosynthetic process, methylerythritol 4-phosphate pathway"/>
    <property type="evidence" value="ECO:0007669"/>
    <property type="project" value="UniProtKB-UniRule"/>
</dbReference>
<keyword evidence="1 3" id="KW-0808">Transferase</keyword>
<dbReference type="OrthoDB" id="9806837at2"/>
<dbReference type="NCBIfam" id="TIGR00453">
    <property type="entry name" value="ispD"/>
    <property type="match status" value="1"/>
</dbReference>
<dbReference type="EC" id="2.7.7.60" evidence="3"/>
<dbReference type="Pfam" id="PF01128">
    <property type="entry name" value="IspD"/>
    <property type="match status" value="1"/>
</dbReference>
<comment type="similarity">
    <text evidence="3">Belongs to the IspD/TarI cytidylyltransferase family. IspD subfamily.</text>
</comment>